<dbReference type="InterPro" id="IPR000644">
    <property type="entry name" value="CBS_dom"/>
</dbReference>
<name>A0A1G7YC19_9BACI</name>
<dbReference type="SUPFAM" id="SSF54631">
    <property type="entry name" value="CBS-domain pair"/>
    <property type="match status" value="1"/>
</dbReference>
<gene>
    <name evidence="4" type="ORF">SAMN05192534_10177</name>
</gene>
<dbReference type="InterPro" id="IPR051257">
    <property type="entry name" value="Diverse_CBS-Domain"/>
</dbReference>
<evidence type="ECO:0000259" key="3">
    <source>
        <dbReference type="PROSITE" id="PS51371"/>
    </source>
</evidence>
<organism evidence="4 5">
    <name type="scientific">Alteribacillus persepolensis</name>
    <dbReference type="NCBI Taxonomy" id="568899"/>
    <lineage>
        <taxon>Bacteria</taxon>
        <taxon>Bacillati</taxon>
        <taxon>Bacillota</taxon>
        <taxon>Bacilli</taxon>
        <taxon>Bacillales</taxon>
        <taxon>Bacillaceae</taxon>
        <taxon>Alteribacillus</taxon>
    </lineage>
</organism>
<evidence type="ECO:0000256" key="2">
    <source>
        <dbReference type="PROSITE-ProRule" id="PRU00703"/>
    </source>
</evidence>
<feature type="domain" description="CBS" evidence="3">
    <location>
        <begin position="8"/>
        <end position="64"/>
    </location>
</feature>
<feature type="domain" description="CBS" evidence="3">
    <location>
        <begin position="72"/>
        <end position="128"/>
    </location>
</feature>
<protein>
    <submittedName>
        <fullName evidence="4">CBS domain-containing protein</fullName>
    </submittedName>
</protein>
<dbReference type="PANTHER" id="PTHR43080">
    <property type="entry name" value="CBS DOMAIN-CONTAINING PROTEIN CBSX3, MITOCHONDRIAL"/>
    <property type="match status" value="1"/>
</dbReference>
<evidence type="ECO:0000313" key="5">
    <source>
        <dbReference type="Proteomes" id="UP000199163"/>
    </source>
</evidence>
<dbReference type="STRING" id="568899.SAMN05192534_10177"/>
<dbReference type="Gene3D" id="3.10.580.10">
    <property type="entry name" value="CBS-domain"/>
    <property type="match status" value="1"/>
</dbReference>
<dbReference type="PROSITE" id="PS51371">
    <property type="entry name" value="CBS"/>
    <property type="match status" value="2"/>
</dbReference>
<dbReference type="SMART" id="SM00116">
    <property type="entry name" value="CBS"/>
    <property type="match status" value="2"/>
</dbReference>
<dbReference type="CDD" id="cd04622">
    <property type="entry name" value="CBS_pair_HRP1_like"/>
    <property type="match status" value="1"/>
</dbReference>
<dbReference type="Proteomes" id="UP000199163">
    <property type="component" value="Unassembled WGS sequence"/>
</dbReference>
<keyword evidence="1 2" id="KW-0129">CBS domain</keyword>
<sequence>MSSIQNVMTTDVETCRPDETISDAAMKMKQYHVGAIPVTQEDNLMGMITDRDIVVRCIAEQKPESTPVSEVMSSQIITAEPDMDIHQAAKMMAEKQIRRLPIVENQRLVGIASLGDLAVDKQTDAEASFALSEISERPEVHH</sequence>
<dbReference type="Pfam" id="PF00571">
    <property type="entry name" value="CBS"/>
    <property type="match status" value="2"/>
</dbReference>
<keyword evidence="5" id="KW-1185">Reference proteome</keyword>
<evidence type="ECO:0000313" key="4">
    <source>
        <dbReference type="EMBL" id="SDG93907.1"/>
    </source>
</evidence>
<dbReference type="OrthoDB" id="9802114at2"/>
<dbReference type="EMBL" id="FNDK01000001">
    <property type="protein sequence ID" value="SDG93907.1"/>
    <property type="molecule type" value="Genomic_DNA"/>
</dbReference>
<evidence type="ECO:0000256" key="1">
    <source>
        <dbReference type="ARBA" id="ARBA00023122"/>
    </source>
</evidence>
<reference evidence="4 5" key="1">
    <citation type="submission" date="2016-10" db="EMBL/GenBank/DDBJ databases">
        <authorList>
            <person name="de Groot N.N."/>
        </authorList>
    </citation>
    <scope>NUCLEOTIDE SEQUENCE [LARGE SCALE GENOMIC DNA]</scope>
    <source>
        <strain evidence="4 5">DSM 21632</strain>
    </source>
</reference>
<accession>A0A1G7YC19</accession>
<dbReference type="PANTHER" id="PTHR43080:SF2">
    <property type="entry name" value="CBS DOMAIN-CONTAINING PROTEIN"/>
    <property type="match status" value="1"/>
</dbReference>
<dbReference type="InterPro" id="IPR046342">
    <property type="entry name" value="CBS_dom_sf"/>
</dbReference>
<dbReference type="AlphaFoldDB" id="A0A1G7YC19"/>
<dbReference type="RefSeq" id="WP_091271102.1">
    <property type="nucleotide sequence ID" value="NZ_FNDK01000001.1"/>
</dbReference>
<proteinExistence type="predicted"/>